<dbReference type="Proteomes" id="UP001302696">
    <property type="component" value="Chromosome"/>
</dbReference>
<feature type="transmembrane region" description="Helical" evidence="1">
    <location>
        <begin position="32"/>
        <end position="48"/>
    </location>
</feature>
<gene>
    <name evidence="2" type="ORF">N6G96_03970</name>
</gene>
<feature type="transmembrane region" description="Helical" evidence="1">
    <location>
        <begin position="7"/>
        <end position="26"/>
    </location>
</feature>
<feature type="transmembrane region" description="Helical" evidence="1">
    <location>
        <begin position="217"/>
        <end position="237"/>
    </location>
</feature>
<feature type="transmembrane region" description="Helical" evidence="1">
    <location>
        <begin position="313"/>
        <end position="335"/>
    </location>
</feature>
<feature type="transmembrane region" description="Helical" evidence="1">
    <location>
        <begin position="60"/>
        <end position="89"/>
    </location>
</feature>
<reference evidence="3" key="1">
    <citation type="submission" date="2024-06" db="EMBL/GenBank/DDBJ databases">
        <authorList>
            <person name="Chang H.C."/>
            <person name="Mun S.Y."/>
        </authorList>
    </citation>
    <scope>NUCLEOTIDE SEQUENCE [LARGE SCALE GENOMIC DNA]</scope>
    <source>
        <strain evidence="3">KT1</strain>
    </source>
</reference>
<feature type="transmembrane region" description="Helical" evidence="1">
    <location>
        <begin position="171"/>
        <end position="187"/>
    </location>
</feature>
<feature type="transmembrane region" description="Helical" evidence="1">
    <location>
        <begin position="193"/>
        <end position="210"/>
    </location>
</feature>
<keyword evidence="1" id="KW-0472">Membrane</keyword>
<dbReference type="RefSeq" id="WP_323709108.1">
    <property type="nucleotide sequence ID" value="NZ_CP104778.1"/>
</dbReference>
<keyword evidence="1" id="KW-1133">Transmembrane helix</keyword>
<accession>A0ABZ0Q6Q9</accession>
<keyword evidence="3" id="KW-1185">Reference proteome</keyword>
<sequence length="362" mass="41249">MKKKILAIPLIFLVVIAYYLSSLVGISIDTSNIIVVIAIYACVVIALFSKTMNFKREEVFLILIQLAIAVVALKANMVSLTVIVLLNAFFSYYNSSINLNYFTRISFLLFMITVISYYFFGFNSQYDISMWRINGLINRSSIGFTQPNQAMLAWVGIFFGFILNMSKKNRVGYIFLLLGSITVYIQTKSRTGFVILLSILTLTFLLRNCLDKPVSRLLKSILIILPTSFFGVSIWLMNQSTNNTLNSLLSGRPMLYKQFFDLTGITLWGNSVIENKMLDNSYLSMLLGKGIVFSVFYIITLIYLIMSAKKLSVRLFIVISLFFVYGLTETLLFRFELLLPIIMSLHVSKEEIDEKSVIPYDS</sequence>
<evidence type="ECO:0000256" key="1">
    <source>
        <dbReference type="SAM" id="Phobius"/>
    </source>
</evidence>
<evidence type="ECO:0000313" key="2">
    <source>
        <dbReference type="EMBL" id="WPC22379.1"/>
    </source>
</evidence>
<dbReference type="EMBL" id="CP104778">
    <property type="protein sequence ID" value="WPC22379.1"/>
    <property type="molecule type" value="Genomic_DNA"/>
</dbReference>
<evidence type="ECO:0000313" key="3">
    <source>
        <dbReference type="Proteomes" id="UP001302696"/>
    </source>
</evidence>
<keyword evidence="1" id="KW-0812">Transmembrane</keyword>
<feature type="transmembrane region" description="Helical" evidence="1">
    <location>
        <begin position="286"/>
        <end position="306"/>
    </location>
</feature>
<evidence type="ECO:0008006" key="4">
    <source>
        <dbReference type="Google" id="ProtNLM"/>
    </source>
</evidence>
<proteinExistence type="predicted"/>
<organism evidence="2 3">
    <name type="scientific">Pediococcus inopinatus</name>
    <dbReference type="NCBI Taxonomy" id="114090"/>
    <lineage>
        <taxon>Bacteria</taxon>
        <taxon>Bacillati</taxon>
        <taxon>Bacillota</taxon>
        <taxon>Bacilli</taxon>
        <taxon>Lactobacillales</taxon>
        <taxon>Lactobacillaceae</taxon>
        <taxon>Pediococcus</taxon>
    </lineage>
</organism>
<name>A0ABZ0Q6Q9_9LACO</name>
<feature type="transmembrane region" description="Helical" evidence="1">
    <location>
        <begin position="101"/>
        <end position="120"/>
    </location>
</feature>
<protein>
    <recommendedName>
        <fullName evidence="4">Polysaccharide polymerase</fullName>
    </recommendedName>
</protein>